<dbReference type="RefSeq" id="WP_267768972.1">
    <property type="nucleotide sequence ID" value="NZ_JAPNKE010000002.1"/>
</dbReference>
<proteinExistence type="predicted"/>
<gene>
    <name evidence="2" type="ORF">OV079_14155</name>
</gene>
<evidence type="ECO:0000313" key="3">
    <source>
        <dbReference type="Proteomes" id="UP001150924"/>
    </source>
</evidence>
<keyword evidence="1" id="KW-0812">Transmembrane</keyword>
<dbReference type="EMBL" id="JAPNKE010000002">
    <property type="protein sequence ID" value="MCY1006672.1"/>
    <property type="molecule type" value="Genomic_DNA"/>
</dbReference>
<dbReference type="Proteomes" id="UP001150924">
    <property type="component" value="Unassembled WGS sequence"/>
</dbReference>
<feature type="transmembrane region" description="Helical" evidence="1">
    <location>
        <begin position="148"/>
        <end position="167"/>
    </location>
</feature>
<feature type="transmembrane region" description="Helical" evidence="1">
    <location>
        <begin position="100"/>
        <end position="121"/>
    </location>
</feature>
<keyword evidence="1" id="KW-1133">Transmembrane helix</keyword>
<comment type="caution">
    <text evidence="2">The sequence shown here is derived from an EMBL/GenBank/DDBJ whole genome shotgun (WGS) entry which is preliminary data.</text>
</comment>
<protein>
    <submittedName>
        <fullName evidence="2">Uncharacterized protein</fullName>
    </submittedName>
</protein>
<accession>A0A9X3IVU6</accession>
<name>A0A9X3IVU6_9BACT</name>
<evidence type="ECO:0000256" key="1">
    <source>
        <dbReference type="SAM" id="Phobius"/>
    </source>
</evidence>
<keyword evidence="3" id="KW-1185">Reference proteome</keyword>
<organism evidence="2 3">
    <name type="scientific">Nannocystis pusilla</name>
    <dbReference type="NCBI Taxonomy" id="889268"/>
    <lineage>
        <taxon>Bacteria</taxon>
        <taxon>Pseudomonadati</taxon>
        <taxon>Myxococcota</taxon>
        <taxon>Polyangia</taxon>
        <taxon>Nannocystales</taxon>
        <taxon>Nannocystaceae</taxon>
        <taxon>Nannocystis</taxon>
    </lineage>
</organism>
<evidence type="ECO:0000313" key="2">
    <source>
        <dbReference type="EMBL" id="MCY1006672.1"/>
    </source>
</evidence>
<sequence>MPEASPSIVRLRAFLEELDVQSSTLKRDPRGQTWLPPEIRSLVESDPECRAELGRFVDRELELFDSVRQRNDPMFAKDVLNATHSVEIAGSGLDPRVRSWILGLFYALATIAAYTTLAPLFGLSERGSVLAQARAALGLASEATSPSAWGLAAVGAAVALALLLAFMPCRRPSSRA</sequence>
<reference evidence="2" key="1">
    <citation type="submission" date="2022-11" db="EMBL/GenBank/DDBJ databases">
        <title>Minimal conservation of predation-associated metabolite biosynthetic gene clusters underscores biosynthetic potential of Myxococcota including descriptions for ten novel species: Archangium lansinium sp. nov., Myxococcus landrumus sp. nov., Nannocystis bai.</title>
        <authorList>
            <person name="Ahearne A."/>
            <person name="Stevens C."/>
            <person name="Phillips K."/>
        </authorList>
    </citation>
    <scope>NUCLEOTIDE SEQUENCE</scope>
    <source>
        <strain evidence="2">Na p29</strain>
    </source>
</reference>
<keyword evidence="1" id="KW-0472">Membrane</keyword>
<dbReference type="AlphaFoldDB" id="A0A9X3IVU6"/>